<reference evidence="6" key="2">
    <citation type="submission" date="2020-08" db="EMBL/GenBank/DDBJ databases">
        <authorList>
            <person name="Chen M."/>
            <person name="Teng W."/>
            <person name="Zhao L."/>
            <person name="Hu C."/>
            <person name="Zhou Y."/>
            <person name="Han B."/>
            <person name="Song L."/>
            <person name="Shu W."/>
        </authorList>
    </citation>
    <scope>NUCLEOTIDE SEQUENCE</scope>
    <source>
        <strain evidence="6">FACHB-1375</strain>
    </source>
</reference>
<feature type="compositionally biased region" description="Low complexity" evidence="3">
    <location>
        <begin position="189"/>
        <end position="201"/>
    </location>
</feature>
<feature type="transmembrane region" description="Helical" evidence="4">
    <location>
        <begin position="352"/>
        <end position="373"/>
    </location>
</feature>
<evidence type="ECO:0000256" key="4">
    <source>
        <dbReference type="SAM" id="Phobius"/>
    </source>
</evidence>
<feature type="transmembrane region" description="Helical" evidence="4">
    <location>
        <begin position="412"/>
        <end position="432"/>
    </location>
</feature>
<evidence type="ECO:0000256" key="3">
    <source>
        <dbReference type="SAM" id="MobiDB-lite"/>
    </source>
</evidence>
<gene>
    <name evidence="6" type="ORF">H6G03_35380</name>
</gene>
<accession>A0A926ZK64</accession>
<evidence type="ECO:0000256" key="1">
    <source>
        <dbReference type="ARBA" id="ARBA00007362"/>
    </source>
</evidence>
<evidence type="ECO:0000313" key="7">
    <source>
        <dbReference type="Proteomes" id="UP000641646"/>
    </source>
</evidence>
<keyword evidence="4" id="KW-1133">Transmembrane helix</keyword>
<reference evidence="6" key="1">
    <citation type="journal article" date="2015" name="ISME J.">
        <title>Draft Genome Sequence of Streptomyces incarnatus NRRL8089, which Produces the Nucleoside Antibiotic Sinefungin.</title>
        <authorList>
            <person name="Oshima K."/>
            <person name="Hattori M."/>
            <person name="Shimizu H."/>
            <person name="Fukuda K."/>
            <person name="Nemoto M."/>
            <person name="Inagaki K."/>
            <person name="Tamura T."/>
        </authorList>
    </citation>
    <scope>NUCLEOTIDE SEQUENCE</scope>
    <source>
        <strain evidence="6">FACHB-1375</strain>
    </source>
</reference>
<comment type="similarity">
    <text evidence="1">Belongs to the EamA transporter family.</text>
</comment>
<keyword evidence="4" id="KW-0812">Transmembrane</keyword>
<evidence type="ECO:0000256" key="2">
    <source>
        <dbReference type="SAM" id="Coils"/>
    </source>
</evidence>
<feature type="transmembrane region" description="Helical" evidence="4">
    <location>
        <begin position="476"/>
        <end position="496"/>
    </location>
</feature>
<feature type="transmembrane region" description="Helical" evidence="4">
    <location>
        <begin position="502"/>
        <end position="520"/>
    </location>
</feature>
<feature type="region of interest" description="Disordered" evidence="3">
    <location>
        <begin position="178"/>
        <end position="201"/>
    </location>
</feature>
<dbReference type="RefSeq" id="WP_190475440.1">
    <property type="nucleotide sequence ID" value="NZ_JACJPW010000186.1"/>
</dbReference>
<dbReference type="Pfam" id="PF00892">
    <property type="entry name" value="EamA"/>
    <property type="match status" value="2"/>
</dbReference>
<proteinExistence type="inferred from homology"/>
<feature type="transmembrane region" description="Helical" evidence="4">
    <location>
        <begin position="297"/>
        <end position="318"/>
    </location>
</feature>
<dbReference type="PANTHER" id="PTHR22911:SF137">
    <property type="entry name" value="SOLUTE CARRIER FAMILY 35 MEMBER G2-RELATED"/>
    <property type="match status" value="1"/>
</dbReference>
<feature type="transmembrane region" description="Helical" evidence="4">
    <location>
        <begin position="252"/>
        <end position="276"/>
    </location>
</feature>
<feature type="transmembrane region" description="Helical" evidence="4">
    <location>
        <begin position="207"/>
        <end position="232"/>
    </location>
</feature>
<evidence type="ECO:0000313" key="6">
    <source>
        <dbReference type="EMBL" id="MBD2186278.1"/>
    </source>
</evidence>
<feature type="transmembrane region" description="Helical" evidence="4">
    <location>
        <begin position="324"/>
        <end position="345"/>
    </location>
</feature>
<keyword evidence="7" id="KW-1185">Reference proteome</keyword>
<comment type="caution">
    <text evidence="6">The sequence shown here is derived from an EMBL/GenBank/DDBJ whole genome shotgun (WGS) entry which is preliminary data.</text>
</comment>
<dbReference type="AlphaFoldDB" id="A0A926ZK64"/>
<dbReference type="InterPro" id="IPR037185">
    <property type="entry name" value="EmrE-like"/>
</dbReference>
<keyword evidence="4" id="KW-0472">Membrane</keyword>
<dbReference type="PANTHER" id="PTHR22911">
    <property type="entry name" value="ACYL-MALONYL CONDENSING ENZYME-RELATED"/>
    <property type="match status" value="1"/>
</dbReference>
<dbReference type="GO" id="GO:0016020">
    <property type="term" value="C:membrane"/>
    <property type="evidence" value="ECO:0007669"/>
    <property type="project" value="InterPro"/>
</dbReference>
<sequence length="534" mass="58111">MGQLDNQTEAQGGKNPQAAQDALNDLTEQLQNLKESLISQLYQEVNELQSQKNSLSTDIKNLQSQYRDLQSQQQVQQLAEVLASHLQEQLRQQIISSGTGSGQLPSSYNDNAYRLLSSLDSTLSTTLKTLQQDISSYQSALSQQLGRMHSLEQQGEAILEALVSRIKFQLQQNTQPKAIGPMEQPSARPAVQPATAPTAAPTQPSNFVTGVTLILISSLMFSLQNVIVRVILRKQTIFGLSELGGFISASPGNSLLILAMRMLFVAPIMAFIVAPWRYSNTWRDIKQLGNREQRGRLLSVIGSGFFLFLSQFFIYIALGNIPAGVATTIFFIYPTVTILLAWLIFKDKPTFLLILATVSIYIGGFLTIPNLTAGAKGNYTLGAITAIVSGIAFAIYVILIKVSKMHPIPFSVVNFTTILFLSAFVLPFGSFVPTLAYKVDPKMWPTLWIAALVLTVTSLVGYLLNNIGVPMIGPALASVVGASGPALTVVLALLIINEKLTLLQVLGVVLVTVWVLGISVENTKPKPPAQPARR</sequence>
<feature type="transmembrane region" description="Helical" evidence="4">
    <location>
        <begin position="444"/>
        <end position="464"/>
    </location>
</feature>
<dbReference type="InterPro" id="IPR000620">
    <property type="entry name" value="EamA_dom"/>
</dbReference>
<feature type="domain" description="EamA" evidence="5">
    <location>
        <begin position="381"/>
        <end position="519"/>
    </location>
</feature>
<evidence type="ECO:0000259" key="5">
    <source>
        <dbReference type="Pfam" id="PF00892"/>
    </source>
</evidence>
<feature type="coiled-coil region" evidence="2">
    <location>
        <begin position="16"/>
        <end position="79"/>
    </location>
</feature>
<feature type="domain" description="EamA" evidence="5">
    <location>
        <begin position="253"/>
        <end position="367"/>
    </location>
</feature>
<protein>
    <submittedName>
        <fullName evidence="6">EamA family transporter</fullName>
    </submittedName>
</protein>
<dbReference type="EMBL" id="JACJPW010000186">
    <property type="protein sequence ID" value="MBD2186278.1"/>
    <property type="molecule type" value="Genomic_DNA"/>
</dbReference>
<keyword evidence="2" id="KW-0175">Coiled coil</keyword>
<dbReference type="SUPFAM" id="SSF103481">
    <property type="entry name" value="Multidrug resistance efflux transporter EmrE"/>
    <property type="match status" value="2"/>
</dbReference>
<name>A0A926ZK64_9CYAN</name>
<organism evidence="6 7">
    <name type="scientific">Aerosakkonema funiforme FACHB-1375</name>
    <dbReference type="NCBI Taxonomy" id="2949571"/>
    <lineage>
        <taxon>Bacteria</taxon>
        <taxon>Bacillati</taxon>
        <taxon>Cyanobacteriota</taxon>
        <taxon>Cyanophyceae</taxon>
        <taxon>Oscillatoriophycideae</taxon>
        <taxon>Aerosakkonematales</taxon>
        <taxon>Aerosakkonemataceae</taxon>
        <taxon>Aerosakkonema</taxon>
    </lineage>
</organism>
<feature type="transmembrane region" description="Helical" evidence="4">
    <location>
        <begin position="379"/>
        <end position="400"/>
    </location>
</feature>
<dbReference type="Proteomes" id="UP000641646">
    <property type="component" value="Unassembled WGS sequence"/>
</dbReference>